<dbReference type="Proteomes" id="UP000887159">
    <property type="component" value="Unassembled WGS sequence"/>
</dbReference>
<dbReference type="InterPro" id="IPR036397">
    <property type="entry name" value="RNaseH_sf"/>
</dbReference>
<dbReference type="GO" id="GO:0003676">
    <property type="term" value="F:nucleic acid binding"/>
    <property type="evidence" value="ECO:0007669"/>
    <property type="project" value="InterPro"/>
</dbReference>
<dbReference type="SUPFAM" id="SSF53098">
    <property type="entry name" value="Ribonuclease H-like"/>
    <property type="match status" value="1"/>
</dbReference>
<dbReference type="InterPro" id="IPR002156">
    <property type="entry name" value="RNaseH_domain"/>
</dbReference>
<sequence length="149" mass="16197">MDSAGLDILSKLAKLGQMKQVCLQWIPSHVGVPGNEAADELIVRGCTLSNPPSSVLNHSEIHSLHRTKMNLTWRNSPAHHWYAAKNPGLSLQCRSSRVHQTALARFRSGHLCGMTFCAGSKVFLYLSLLSPCFSCSSSGLLGHFPATLV</sequence>
<dbReference type="Gene3D" id="3.30.420.10">
    <property type="entry name" value="Ribonuclease H-like superfamily/Ribonuclease H"/>
    <property type="match status" value="1"/>
</dbReference>
<evidence type="ECO:0000313" key="3">
    <source>
        <dbReference type="Proteomes" id="UP000887159"/>
    </source>
</evidence>
<protein>
    <submittedName>
        <fullName evidence="2">RNase H domain-containing protein</fullName>
    </submittedName>
</protein>
<proteinExistence type="predicted"/>
<reference evidence="2" key="1">
    <citation type="submission" date="2020-08" db="EMBL/GenBank/DDBJ databases">
        <title>Multicomponent nature underlies the extraordinary mechanical properties of spider dragline silk.</title>
        <authorList>
            <person name="Kono N."/>
            <person name="Nakamura H."/>
            <person name="Mori M."/>
            <person name="Yoshida Y."/>
            <person name="Ohtoshi R."/>
            <person name="Malay A.D."/>
            <person name="Moran D.A.P."/>
            <person name="Tomita M."/>
            <person name="Numata K."/>
            <person name="Arakawa K."/>
        </authorList>
    </citation>
    <scope>NUCLEOTIDE SEQUENCE</scope>
</reference>
<evidence type="ECO:0000259" key="1">
    <source>
        <dbReference type="PROSITE" id="PS50879"/>
    </source>
</evidence>
<accession>A0A8X6V026</accession>
<dbReference type="GO" id="GO:0004523">
    <property type="term" value="F:RNA-DNA hybrid ribonuclease activity"/>
    <property type="evidence" value="ECO:0007669"/>
    <property type="project" value="InterPro"/>
</dbReference>
<keyword evidence="3" id="KW-1185">Reference proteome</keyword>
<gene>
    <name evidence="2" type="primary">AVEN_188985_1</name>
    <name evidence="2" type="ORF">TNCV_4292581</name>
</gene>
<dbReference type="AlphaFoldDB" id="A0A8X6V026"/>
<organism evidence="2 3">
    <name type="scientific">Trichonephila clavipes</name>
    <name type="common">Golden silk orbweaver</name>
    <name type="synonym">Nephila clavipes</name>
    <dbReference type="NCBI Taxonomy" id="2585209"/>
    <lineage>
        <taxon>Eukaryota</taxon>
        <taxon>Metazoa</taxon>
        <taxon>Ecdysozoa</taxon>
        <taxon>Arthropoda</taxon>
        <taxon>Chelicerata</taxon>
        <taxon>Arachnida</taxon>
        <taxon>Araneae</taxon>
        <taxon>Araneomorphae</taxon>
        <taxon>Entelegynae</taxon>
        <taxon>Araneoidea</taxon>
        <taxon>Nephilidae</taxon>
        <taxon>Trichonephila</taxon>
    </lineage>
</organism>
<dbReference type="EMBL" id="BMAU01021177">
    <property type="protein sequence ID" value="GFX94213.1"/>
    <property type="molecule type" value="Genomic_DNA"/>
</dbReference>
<evidence type="ECO:0000313" key="2">
    <source>
        <dbReference type="EMBL" id="GFX94213.1"/>
    </source>
</evidence>
<comment type="caution">
    <text evidence="2">The sequence shown here is derived from an EMBL/GenBank/DDBJ whole genome shotgun (WGS) entry which is preliminary data.</text>
</comment>
<dbReference type="PROSITE" id="PS50879">
    <property type="entry name" value="RNASE_H_1"/>
    <property type="match status" value="1"/>
</dbReference>
<feature type="domain" description="RNase H type-1" evidence="1">
    <location>
        <begin position="1"/>
        <end position="47"/>
    </location>
</feature>
<name>A0A8X6V026_TRICX</name>
<dbReference type="InterPro" id="IPR012337">
    <property type="entry name" value="RNaseH-like_sf"/>
</dbReference>